<accession>A0ABM7GJ46</accession>
<evidence type="ECO:0008006" key="4">
    <source>
        <dbReference type="Google" id="ProtNLM"/>
    </source>
</evidence>
<evidence type="ECO:0000313" key="3">
    <source>
        <dbReference type="Proteomes" id="UP000289555"/>
    </source>
</evidence>
<reference evidence="3" key="2">
    <citation type="journal article" date="2019" name="Microbiol. Resour. Announc.">
        <title>Complete Genome Sequence of Halomonas olivaria, a Moderately Halophilic Bacterium Isolated from Olive Processing Effluents, Obtained by Nanopore Sequencing.</title>
        <authorList>
            <person name="Nagata S."/>
            <person name="Ii K.M."/>
            <person name="Tsukimi T."/>
            <person name="Miura M.C."/>
            <person name="Galipon J."/>
            <person name="Arakawa K."/>
        </authorList>
    </citation>
    <scope>NUCLEOTIDE SEQUENCE [LARGE SCALE GENOMIC DNA]</scope>
    <source>
        <strain evidence="3">TYRC17</strain>
    </source>
</reference>
<gene>
    <name evidence="1" type="ORF">HORIV_31060</name>
    <name evidence="2" type="ORF">HORIV_68350</name>
</gene>
<name>A0ABM7GJ46_9GAMM</name>
<reference evidence="1" key="1">
    <citation type="journal article" date="2013" name="Int. J. Syst. Evol. Microbiol.">
        <title>Marinoscillum luteum sp. nov., isolated from marine sediment.</title>
        <authorList>
            <person name="Cha I.T."/>
            <person name="Park S.J."/>
            <person name="Kim S.J."/>
            <person name="Kim J.G."/>
            <person name="Jung M.Y."/>
            <person name="Shin K.S."/>
            <person name="Kwon K.K."/>
            <person name="Yang S.H."/>
            <person name="Seo Y.S."/>
            <person name="Rhee S.K."/>
        </authorList>
    </citation>
    <scope>NUCLEOTIDE SEQUENCE</scope>
    <source>
        <strain evidence="1">TYRC17</strain>
    </source>
</reference>
<evidence type="ECO:0000313" key="1">
    <source>
        <dbReference type="EMBL" id="BBI50685.1"/>
    </source>
</evidence>
<sequence>MAGRYEISDQGWELIKDIVVSPAKAIGRPRRDDRQMLNGIFGSFAQGLSGVIYPTVTALGKRFMTDSGNGAMMALLKRY</sequence>
<evidence type="ECO:0000313" key="2">
    <source>
        <dbReference type="EMBL" id="BBI54414.1"/>
    </source>
</evidence>
<dbReference type="EMBL" id="AP019416">
    <property type="protein sequence ID" value="BBI50685.1"/>
    <property type="molecule type" value="Genomic_DNA"/>
</dbReference>
<keyword evidence="3" id="KW-1185">Reference proteome</keyword>
<protein>
    <recommendedName>
        <fullName evidence="4">Transposase</fullName>
    </recommendedName>
</protein>
<dbReference type="Proteomes" id="UP000289555">
    <property type="component" value="Chromosome"/>
</dbReference>
<proteinExistence type="predicted"/>
<dbReference type="EMBL" id="AP019416">
    <property type="protein sequence ID" value="BBI54414.1"/>
    <property type="molecule type" value="Genomic_DNA"/>
</dbReference>
<organism evidence="1 3">
    <name type="scientific">Vreelandella olivaria</name>
    <dbReference type="NCBI Taxonomy" id="390919"/>
    <lineage>
        <taxon>Bacteria</taxon>
        <taxon>Pseudomonadati</taxon>
        <taxon>Pseudomonadota</taxon>
        <taxon>Gammaproteobacteria</taxon>
        <taxon>Oceanospirillales</taxon>
        <taxon>Halomonadaceae</taxon>
        <taxon>Vreelandella</taxon>
    </lineage>
</organism>